<evidence type="ECO:0000256" key="1">
    <source>
        <dbReference type="PROSITE-ProRule" id="PRU00024"/>
    </source>
</evidence>
<dbReference type="InterPro" id="IPR047153">
    <property type="entry name" value="TRIM45/56/19-like"/>
</dbReference>
<dbReference type="GO" id="GO:0006513">
    <property type="term" value="P:protein monoubiquitination"/>
    <property type="evidence" value="ECO:0007669"/>
    <property type="project" value="TreeGrafter"/>
</dbReference>
<dbReference type="CDD" id="cd19757">
    <property type="entry name" value="Bbox1"/>
    <property type="match status" value="1"/>
</dbReference>
<proteinExistence type="predicted"/>
<dbReference type="EMBL" id="VSWD01000009">
    <property type="protein sequence ID" value="KAK3093582.1"/>
    <property type="molecule type" value="Genomic_DNA"/>
</dbReference>
<keyword evidence="2" id="KW-0175">Coiled coil</keyword>
<dbReference type="Gene3D" id="3.30.160.60">
    <property type="entry name" value="Classic Zinc Finger"/>
    <property type="match status" value="1"/>
</dbReference>
<dbReference type="PROSITE" id="PS50119">
    <property type="entry name" value="ZF_BBOX"/>
    <property type="match status" value="2"/>
</dbReference>
<dbReference type="PANTHER" id="PTHR25462:SF229">
    <property type="entry name" value="TRANSCRIPTION INTERMEDIARY FACTOR 1-BETA"/>
    <property type="match status" value="1"/>
</dbReference>
<evidence type="ECO:0000259" key="3">
    <source>
        <dbReference type="PROSITE" id="PS50119"/>
    </source>
</evidence>
<dbReference type="SMART" id="SM00336">
    <property type="entry name" value="BBOX"/>
    <property type="match status" value="2"/>
</dbReference>
<dbReference type="SUPFAM" id="SSF57845">
    <property type="entry name" value="B-box zinc-binding domain"/>
    <property type="match status" value="1"/>
</dbReference>
<name>A0AA89BZK8_PINIB</name>
<dbReference type="AlphaFoldDB" id="A0AA89BZK8"/>
<organism evidence="4 5">
    <name type="scientific">Pinctada imbricata</name>
    <name type="common">Atlantic pearl-oyster</name>
    <name type="synonym">Pinctada martensii</name>
    <dbReference type="NCBI Taxonomy" id="66713"/>
    <lineage>
        <taxon>Eukaryota</taxon>
        <taxon>Metazoa</taxon>
        <taxon>Spiralia</taxon>
        <taxon>Lophotrochozoa</taxon>
        <taxon>Mollusca</taxon>
        <taxon>Bivalvia</taxon>
        <taxon>Autobranchia</taxon>
        <taxon>Pteriomorphia</taxon>
        <taxon>Pterioida</taxon>
        <taxon>Pterioidea</taxon>
        <taxon>Pteriidae</taxon>
        <taxon>Pinctada</taxon>
    </lineage>
</organism>
<dbReference type="GO" id="GO:0008270">
    <property type="term" value="F:zinc ion binding"/>
    <property type="evidence" value="ECO:0007669"/>
    <property type="project" value="UniProtKB-KW"/>
</dbReference>
<dbReference type="CDD" id="cd19756">
    <property type="entry name" value="Bbox2"/>
    <property type="match status" value="1"/>
</dbReference>
<evidence type="ECO:0000313" key="4">
    <source>
        <dbReference type="EMBL" id="KAK3093582.1"/>
    </source>
</evidence>
<dbReference type="Proteomes" id="UP001186944">
    <property type="component" value="Unassembled WGS sequence"/>
</dbReference>
<sequence length="559" mass="63047">MSDNGATAFPTQLVLTCGFCCGTNDVKWFCKSCAGSMCNTCKTSHPTIPVFKNHVIVPRTNDVIRLYGPSKIAEQCSLHPEKEISTYCKDCEEPCCVTCQVQNHNRHDISSIEDAYLSAENRLNDNVRKLEKEVMPTLDKMVDKTKKDQCEKKDKIATIREEINNFRKEMKQAVDETCDDLLEKLDRNDIEFDDLITKIDAQKRKCRALIKEIEEIIQKGDLKMIKYTPPSPGTLIPEISTPKLATPVFTPGREILTIIRDRIGTIEWTDTMTFDPKHISSPVAKFDPSMINVHKDGSFSSKISVGSITTADNNTAWVMYCDSDTMYLYDSSGKVVRSITVKGSNGIRDMVMRRSGEKIVACNDRKVRRVSVSGEVIPSIDTSPFKPYGVCLTDSEAVVVCIEGQDNKDNHIAVYSPDTGRKLREIRGIDYQGKQQITDPYRVVSNGKDLYVVNWDPGYVVCVDDRDDVRWVYDGKGAKLTKSFNPSGIYVDKYYNLLVSDYNNACVHYIDREGTLIQIILTHEQTGLTCPRGICVDDETGQVWVGNEWNNVVICKYIS</sequence>
<comment type="caution">
    <text evidence="4">The sequence shown here is derived from an EMBL/GenBank/DDBJ whole genome shotgun (WGS) entry which is preliminary data.</text>
</comment>
<dbReference type="InterPro" id="IPR011042">
    <property type="entry name" value="6-blade_b-propeller_TolB-like"/>
</dbReference>
<keyword evidence="5" id="KW-1185">Reference proteome</keyword>
<feature type="domain" description="B box-type" evidence="3">
    <location>
        <begin position="12"/>
        <end position="59"/>
    </location>
</feature>
<dbReference type="SUPFAM" id="SSF101898">
    <property type="entry name" value="NHL repeat"/>
    <property type="match status" value="1"/>
</dbReference>
<keyword evidence="1" id="KW-0862">Zinc</keyword>
<keyword evidence="1" id="KW-0479">Metal-binding</keyword>
<keyword evidence="1" id="KW-0863">Zinc-finger</keyword>
<gene>
    <name evidence="4" type="ORF">FSP39_017692</name>
</gene>
<reference evidence="4" key="1">
    <citation type="submission" date="2019-08" db="EMBL/GenBank/DDBJ databases">
        <title>The improved chromosome-level genome for the pearl oyster Pinctada fucata martensii using PacBio sequencing and Hi-C.</title>
        <authorList>
            <person name="Zheng Z."/>
        </authorList>
    </citation>
    <scope>NUCLEOTIDE SEQUENCE</scope>
    <source>
        <strain evidence="4">ZZ-2019</strain>
        <tissue evidence="4">Adductor muscle</tissue>
    </source>
</reference>
<evidence type="ECO:0000313" key="5">
    <source>
        <dbReference type="Proteomes" id="UP001186944"/>
    </source>
</evidence>
<dbReference type="GO" id="GO:0061630">
    <property type="term" value="F:ubiquitin protein ligase activity"/>
    <property type="evidence" value="ECO:0007669"/>
    <property type="project" value="TreeGrafter"/>
</dbReference>
<dbReference type="Gene3D" id="2.120.10.30">
    <property type="entry name" value="TolB, C-terminal domain"/>
    <property type="match status" value="2"/>
</dbReference>
<evidence type="ECO:0000256" key="2">
    <source>
        <dbReference type="SAM" id="Coils"/>
    </source>
</evidence>
<feature type="coiled-coil region" evidence="2">
    <location>
        <begin position="113"/>
        <end position="219"/>
    </location>
</feature>
<dbReference type="PANTHER" id="PTHR25462">
    <property type="entry name" value="BONUS, ISOFORM C-RELATED"/>
    <property type="match status" value="1"/>
</dbReference>
<dbReference type="InterPro" id="IPR000315">
    <property type="entry name" value="Znf_B-box"/>
</dbReference>
<accession>A0AA89BZK8</accession>
<dbReference type="Pfam" id="PF00643">
    <property type="entry name" value="zf-B_box"/>
    <property type="match status" value="1"/>
</dbReference>
<protein>
    <recommendedName>
        <fullName evidence="3">B box-type domain-containing protein</fullName>
    </recommendedName>
</protein>
<feature type="domain" description="B box-type" evidence="3">
    <location>
        <begin position="71"/>
        <end position="112"/>
    </location>
</feature>